<protein>
    <recommendedName>
        <fullName evidence="1">non-specific serine/threonine protein kinase</fullName>
        <ecNumber evidence="1">2.7.11.1</ecNumber>
    </recommendedName>
</protein>
<dbReference type="Proteomes" id="UP000306985">
    <property type="component" value="Unassembled WGS sequence"/>
</dbReference>
<evidence type="ECO:0000256" key="2">
    <source>
        <dbReference type="ARBA" id="ARBA00022527"/>
    </source>
</evidence>
<evidence type="ECO:0000256" key="5">
    <source>
        <dbReference type="ARBA" id="ARBA00022777"/>
    </source>
</evidence>
<evidence type="ECO:0000256" key="6">
    <source>
        <dbReference type="ARBA" id="ARBA00022840"/>
    </source>
</evidence>
<comment type="caution">
    <text evidence="9">The sequence shown here is derived from an EMBL/GenBank/DDBJ whole genome shotgun (WGS) entry which is preliminary data.</text>
</comment>
<evidence type="ECO:0000256" key="7">
    <source>
        <dbReference type="PROSITE-ProRule" id="PRU10141"/>
    </source>
</evidence>
<evidence type="ECO:0000256" key="1">
    <source>
        <dbReference type="ARBA" id="ARBA00012513"/>
    </source>
</evidence>
<dbReference type="RefSeq" id="WP_137449292.1">
    <property type="nucleotide sequence ID" value="NZ_SZZH01000001.1"/>
</dbReference>
<evidence type="ECO:0000313" key="10">
    <source>
        <dbReference type="Proteomes" id="UP000306985"/>
    </source>
</evidence>
<organism evidence="9 10">
    <name type="scientific">Nakamurella flava</name>
    <dbReference type="NCBI Taxonomy" id="2576308"/>
    <lineage>
        <taxon>Bacteria</taxon>
        <taxon>Bacillati</taxon>
        <taxon>Actinomycetota</taxon>
        <taxon>Actinomycetes</taxon>
        <taxon>Nakamurellales</taxon>
        <taxon>Nakamurellaceae</taxon>
        <taxon>Nakamurella</taxon>
    </lineage>
</organism>
<dbReference type="Gene3D" id="3.30.200.20">
    <property type="entry name" value="Phosphorylase Kinase, domain 1"/>
    <property type="match status" value="1"/>
</dbReference>
<feature type="binding site" evidence="7">
    <location>
        <position position="44"/>
    </location>
    <ligand>
        <name>ATP</name>
        <dbReference type="ChEBI" id="CHEBI:30616"/>
    </ligand>
</feature>
<evidence type="ECO:0000256" key="3">
    <source>
        <dbReference type="ARBA" id="ARBA00022679"/>
    </source>
</evidence>
<dbReference type="GO" id="GO:0004674">
    <property type="term" value="F:protein serine/threonine kinase activity"/>
    <property type="evidence" value="ECO:0007669"/>
    <property type="project" value="UniProtKB-KW"/>
</dbReference>
<dbReference type="GO" id="GO:0005524">
    <property type="term" value="F:ATP binding"/>
    <property type="evidence" value="ECO:0007669"/>
    <property type="project" value="UniProtKB-UniRule"/>
</dbReference>
<gene>
    <name evidence="9" type="ORF">FDO65_10825</name>
</gene>
<dbReference type="EC" id="2.7.11.1" evidence="1"/>
<dbReference type="SUPFAM" id="SSF56112">
    <property type="entry name" value="Protein kinase-like (PK-like)"/>
    <property type="match status" value="1"/>
</dbReference>
<dbReference type="OrthoDB" id="3915799at2"/>
<keyword evidence="2 9" id="KW-0723">Serine/threonine-protein kinase</keyword>
<accession>A0A4U6QMS2</accession>
<dbReference type="EMBL" id="SZZH01000001">
    <property type="protein sequence ID" value="TKV61987.1"/>
    <property type="molecule type" value="Genomic_DNA"/>
</dbReference>
<dbReference type="PROSITE" id="PS50011">
    <property type="entry name" value="PROTEIN_KINASE_DOM"/>
    <property type="match status" value="1"/>
</dbReference>
<proteinExistence type="predicted"/>
<evidence type="ECO:0000259" key="8">
    <source>
        <dbReference type="PROSITE" id="PS50011"/>
    </source>
</evidence>
<dbReference type="CDD" id="cd14014">
    <property type="entry name" value="STKc_PknB_like"/>
    <property type="match status" value="1"/>
</dbReference>
<feature type="domain" description="Protein kinase" evidence="8">
    <location>
        <begin position="13"/>
        <end position="284"/>
    </location>
</feature>
<reference evidence="9 10" key="1">
    <citation type="submission" date="2019-05" db="EMBL/GenBank/DDBJ databases">
        <title>Nakamurella sp. N5BH11, whole genome shotgun sequence.</title>
        <authorList>
            <person name="Tuo L."/>
        </authorList>
    </citation>
    <scope>NUCLEOTIDE SEQUENCE [LARGE SCALE GENOMIC DNA]</scope>
    <source>
        <strain evidence="9 10">N5BH11</strain>
    </source>
</reference>
<dbReference type="Pfam" id="PF00069">
    <property type="entry name" value="Pkinase"/>
    <property type="match status" value="1"/>
</dbReference>
<dbReference type="PROSITE" id="PS00107">
    <property type="entry name" value="PROTEIN_KINASE_ATP"/>
    <property type="match status" value="1"/>
</dbReference>
<dbReference type="Gene3D" id="1.10.510.10">
    <property type="entry name" value="Transferase(Phosphotransferase) domain 1"/>
    <property type="match status" value="1"/>
</dbReference>
<keyword evidence="4 7" id="KW-0547">Nucleotide-binding</keyword>
<keyword evidence="5 9" id="KW-0418">Kinase</keyword>
<dbReference type="PROSITE" id="PS00108">
    <property type="entry name" value="PROTEIN_KINASE_ST"/>
    <property type="match status" value="1"/>
</dbReference>
<evidence type="ECO:0000256" key="4">
    <source>
        <dbReference type="ARBA" id="ARBA00022741"/>
    </source>
</evidence>
<name>A0A4U6QMS2_9ACTN</name>
<keyword evidence="3" id="KW-0808">Transferase</keyword>
<keyword evidence="6 7" id="KW-0067">ATP-binding</keyword>
<keyword evidence="10" id="KW-1185">Reference proteome</keyword>
<sequence>MSDFADPALLGRYRLRDRIGRGGSSVVYRAVAGPAPAGCPVAVKIADPERRGDAATADAFEVQVGLSACVDHPNVLPVVDSGEVDGRPFLVMPLVEGIDLSRRLAAAELATTAALRVVGAVAAGLDSVHAGGVLHLDVKPANVLLGRLCRAPGVSRPVDVTDAVVLTDFGCGARVQEAPAPPDQFVGSPRYAAPERLLGARVGPAADVYSLTCLLYACLAGRPPYVGDVPSVVTGHLGGVAPSLAALTGLPTALDEVIAVGLSVDPADRFARCADLVGAAGAALAA</sequence>
<dbReference type="PANTHER" id="PTHR43289">
    <property type="entry name" value="MITOGEN-ACTIVATED PROTEIN KINASE KINASE KINASE 20-RELATED"/>
    <property type="match status" value="1"/>
</dbReference>
<dbReference type="InterPro" id="IPR017441">
    <property type="entry name" value="Protein_kinase_ATP_BS"/>
</dbReference>
<evidence type="ECO:0000313" key="9">
    <source>
        <dbReference type="EMBL" id="TKV61987.1"/>
    </source>
</evidence>
<dbReference type="PANTHER" id="PTHR43289:SF6">
    <property type="entry name" value="SERINE_THREONINE-PROTEIN KINASE NEKL-3"/>
    <property type="match status" value="1"/>
</dbReference>
<dbReference type="InterPro" id="IPR008271">
    <property type="entry name" value="Ser/Thr_kinase_AS"/>
</dbReference>
<dbReference type="SMART" id="SM00220">
    <property type="entry name" value="S_TKc"/>
    <property type="match status" value="1"/>
</dbReference>
<dbReference type="InterPro" id="IPR011009">
    <property type="entry name" value="Kinase-like_dom_sf"/>
</dbReference>
<dbReference type="AlphaFoldDB" id="A0A4U6QMS2"/>
<dbReference type="InterPro" id="IPR000719">
    <property type="entry name" value="Prot_kinase_dom"/>
</dbReference>